<dbReference type="InParanoid" id="A0A0D0CIH3"/>
<sequence>HKCSRSFRSGERANPNEPLPTCAVCLGIDPHTMPVVKCPADKTWDNKHETFLKCSNRTLIAKASGQCICTHWQCRNGCSE</sequence>
<feature type="non-terminal residue" evidence="1">
    <location>
        <position position="1"/>
    </location>
</feature>
<reference evidence="1 2" key="1">
    <citation type="submission" date="2014-04" db="EMBL/GenBank/DDBJ databases">
        <authorList>
            <consortium name="DOE Joint Genome Institute"/>
            <person name="Kuo A."/>
            <person name="Kohler A."/>
            <person name="Jargeat P."/>
            <person name="Nagy L.G."/>
            <person name="Floudas D."/>
            <person name="Copeland A."/>
            <person name="Barry K.W."/>
            <person name="Cichocki N."/>
            <person name="Veneault-Fourrey C."/>
            <person name="LaButti K."/>
            <person name="Lindquist E.A."/>
            <person name="Lipzen A."/>
            <person name="Lundell T."/>
            <person name="Morin E."/>
            <person name="Murat C."/>
            <person name="Sun H."/>
            <person name="Tunlid A."/>
            <person name="Henrissat B."/>
            <person name="Grigoriev I.V."/>
            <person name="Hibbett D.S."/>
            <person name="Martin F."/>
            <person name="Nordberg H.P."/>
            <person name="Cantor M.N."/>
            <person name="Hua S.X."/>
        </authorList>
    </citation>
    <scope>NUCLEOTIDE SEQUENCE [LARGE SCALE GENOMIC DNA]</scope>
    <source>
        <strain evidence="1 2">Ve08.2h10</strain>
    </source>
</reference>
<name>A0A0D0CIH3_9AGAM</name>
<reference evidence="2" key="2">
    <citation type="submission" date="2015-01" db="EMBL/GenBank/DDBJ databases">
        <title>Evolutionary Origins and Diversification of the Mycorrhizal Mutualists.</title>
        <authorList>
            <consortium name="DOE Joint Genome Institute"/>
            <consortium name="Mycorrhizal Genomics Consortium"/>
            <person name="Kohler A."/>
            <person name="Kuo A."/>
            <person name="Nagy L.G."/>
            <person name="Floudas D."/>
            <person name="Copeland A."/>
            <person name="Barry K.W."/>
            <person name="Cichocki N."/>
            <person name="Veneault-Fourrey C."/>
            <person name="LaButti K."/>
            <person name="Lindquist E.A."/>
            <person name="Lipzen A."/>
            <person name="Lundell T."/>
            <person name="Morin E."/>
            <person name="Murat C."/>
            <person name="Riley R."/>
            <person name="Ohm R."/>
            <person name="Sun H."/>
            <person name="Tunlid A."/>
            <person name="Henrissat B."/>
            <person name="Grigoriev I.V."/>
            <person name="Hibbett D.S."/>
            <person name="Martin F."/>
        </authorList>
    </citation>
    <scope>NUCLEOTIDE SEQUENCE [LARGE SCALE GENOMIC DNA]</scope>
    <source>
        <strain evidence="2">Ve08.2h10</strain>
    </source>
</reference>
<protein>
    <submittedName>
        <fullName evidence="1">Unplaced genomic scaffold scaffold_3639, whole genome shotgun sequence</fullName>
    </submittedName>
</protein>
<gene>
    <name evidence="1" type="ORF">PAXRUDRAFT_78407</name>
</gene>
<dbReference type="HOGENOM" id="CLU_131643_2_1_1"/>
<keyword evidence="2" id="KW-1185">Reference proteome</keyword>
<dbReference type="Proteomes" id="UP000054538">
    <property type="component" value="Unassembled WGS sequence"/>
</dbReference>
<evidence type="ECO:0000313" key="2">
    <source>
        <dbReference type="Proteomes" id="UP000054538"/>
    </source>
</evidence>
<dbReference type="AlphaFoldDB" id="A0A0D0CIH3"/>
<evidence type="ECO:0000313" key="1">
    <source>
        <dbReference type="EMBL" id="KIK74938.1"/>
    </source>
</evidence>
<dbReference type="EMBL" id="KN828461">
    <property type="protein sequence ID" value="KIK74938.1"/>
    <property type="molecule type" value="Genomic_DNA"/>
</dbReference>
<proteinExistence type="predicted"/>
<accession>A0A0D0CIH3</accession>
<feature type="non-terminal residue" evidence="1">
    <location>
        <position position="80"/>
    </location>
</feature>
<organism evidence="1 2">
    <name type="scientific">Paxillus rubicundulus Ve08.2h10</name>
    <dbReference type="NCBI Taxonomy" id="930991"/>
    <lineage>
        <taxon>Eukaryota</taxon>
        <taxon>Fungi</taxon>
        <taxon>Dikarya</taxon>
        <taxon>Basidiomycota</taxon>
        <taxon>Agaricomycotina</taxon>
        <taxon>Agaricomycetes</taxon>
        <taxon>Agaricomycetidae</taxon>
        <taxon>Boletales</taxon>
        <taxon>Paxilineae</taxon>
        <taxon>Paxillaceae</taxon>
        <taxon>Paxillus</taxon>
    </lineage>
</organism>